<dbReference type="AlphaFoldDB" id="A0A1I4TEK3"/>
<dbReference type="InterPro" id="IPR009297">
    <property type="entry name" value="DUF952"/>
</dbReference>
<dbReference type="RefSeq" id="WP_101288692.1">
    <property type="nucleotide sequence ID" value="NZ_FOUQ01000005.1"/>
</dbReference>
<protein>
    <submittedName>
        <fullName evidence="1">DUF952 domain-containing protein</fullName>
    </submittedName>
</protein>
<gene>
    <name evidence="1" type="ORF">CXZ10_08295</name>
</gene>
<proteinExistence type="predicted"/>
<dbReference type="PANTHER" id="PTHR34129:SF1">
    <property type="entry name" value="DUF952 DOMAIN-CONTAINING PROTEIN"/>
    <property type="match status" value="1"/>
</dbReference>
<sequence length="117" mass="12743">MDRLVYKIVPRALWEAAEATGVFAGASVDFEDGFIHLSSAAQVRETARLYFAGQNDLLLIGVETAPLGEALKWEVSRGGDLFPHLYAPLEFTAVDFVVPLPLGLDGAHQFPDLETGR</sequence>
<name>A0A1I4TEK3_9HYPH</name>
<organism evidence="1 2">
    <name type="scientific">Pleomorphomonas diazotrophica</name>
    <dbReference type="NCBI Taxonomy" id="1166257"/>
    <lineage>
        <taxon>Bacteria</taxon>
        <taxon>Pseudomonadati</taxon>
        <taxon>Pseudomonadota</taxon>
        <taxon>Alphaproteobacteria</taxon>
        <taxon>Hyphomicrobiales</taxon>
        <taxon>Pleomorphomonadaceae</taxon>
        <taxon>Pleomorphomonas</taxon>
    </lineage>
</organism>
<dbReference type="PANTHER" id="PTHR34129">
    <property type="entry name" value="BLR1139 PROTEIN"/>
    <property type="match status" value="1"/>
</dbReference>
<dbReference type="SUPFAM" id="SSF56399">
    <property type="entry name" value="ADP-ribosylation"/>
    <property type="match status" value="1"/>
</dbReference>
<reference evidence="1 2" key="1">
    <citation type="submission" date="2017-12" db="EMBL/GenBank/DDBJ databases">
        <title>Anaerobic carbon monoxide metabolism by Pleomorphomonas carboxyditropha sp. nov., a new mesophilic hydrogenogenic carboxidotroph.</title>
        <authorList>
            <person name="Esquivel-Elizondo S."/>
            <person name="Krajmalnik-Brown R."/>
        </authorList>
    </citation>
    <scope>NUCLEOTIDE SEQUENCE [LARGE SCALE GENOMIC DNA]</scope>
    <source>
        <strain evidence="1 2">R5-392</strain>
    </source>
</reference>
<dbReference type="Gene3D" id="3.20.170.20">
    <property type="entry name" value="Protein of unknown function DUF952"/>
    <property type="match status" value="1"/>
</dbReference>
<evidence type="ECO:0000313" key="2">
    <source>
        <dbReference type="Proteomes" id="UP000233491"/>
    </source>
</evidence>
<comment type="caution">
    <text evidence="1">The sequence shown here is derived from an EMBL/GenBank/DDBJ whole genome shotgun (WGS) entry which is preliminary data.</text>
</comment>
<accession>A0A1I4TEK3</accession>
<dbReference type="Proteomes" id="UP000233491">
    <property type="component" value="Unassembled WGS sequence"/>
</dbReference>
<dbReference type="Pfam" id="PF06108">
    <property type="entry name" value="DUF952"/>
    <property type="match status" value="1"/>
</dbReference>
<dbReference type="OrthoDB" id="9799937at2"/>
<dbReference type="EMBL" id="PJNW01000005">
    <property type="protein sequence ID" value="PKR89380.1"/>
    <property type="molecule type" value="Genomic_DNA"/>
</dbReference>
<evidence type="ECO:0000313" key="1">
    <source>
        <dbReference type="EMBL" id="PKR89380.1"/>
    </source>
</evidence>
<keyword evidence="2" id="KW-1185">Reference proteome</keyword>